<dbReference type="EMBL" id="JBBMEX010000002">
    <property type="protein sequence ID" value="MEQ2556701.1"/>
    <property type="molecule type" value="Genomic_DNA"/>
</dbReference>
<sequence length="68" mass="7507">MNMIPVTSSNIHSVGYEGTTLAVLFHSGGLYEYYGVPQSVYSSLMNASSKGGYLAAHIKGVYRYRRVR</sequence>
<proteinExistence type="predicted"/>
<dbReference type="InterPro" id="IPR025309">
    <property type="entry name" value="KTSC_dom"/>
</dbReference>
<comment type="caution">
    <text evidence="2">The sequence shown here is derived from an EMBL/GenBank/DDBJ whole genome shotgun (WGS) entry which is preliminary data.</text>
</comment>
<organism evidence="2 3">
    <name type="scientific">Maccoyibacter intestinihominis</name>
    <dbReference type="NCBI Taxonomy" id="3133499"/>
    <lineage>
        <taxon>Bacteria</taxon>
        <taxon>Bacillati</taxon>
        <taxon>Bacillota</taxon>
        <taxon>Clostridia</taxon>
        <taxon>Lachnospirales</taxon>
        <taxon>Lachnospiraceae</taxon>
        <taxon>Maccoyibacter</taxon>
    </lineage>
</organism>
<reference evidence="2 3" key="1">
    <citation type="submission" date="2024-03" db="EMBL/GenBank/DDBJ databases">
        <title>Human intestinal bacterial collection.</title>
        <authorList>
            <person name="Pauvert C."/>
            <person name="Hitch T.C.A."/>
            <person name="Clavel T."/>
        </authorList>
    </citation>
    <scope>NUCLEOTIDE SEQUENCE [LARGE SCALE GENOMIC DNA]</scope>
    <source>
        <strain evidence="2 3">CLA-AA-H185</strain>
    </source>
</reference>
<feature type="domain" description="KTSC" evidence="1">
    <location>
        <begin position="7"/>
        <end position="62"/>
    </location>
</feature>
<dbReference type="Proteomes" id="UP001454489">
    <property type="component" value="Unassembled WGS sequence"/>
</dbReference>
<protein>
    <submittedName>
        <fullName evidence="2">KTSC domain-containing protein</fullName>
    </submittedName>
</protein>
<evidence type="ECO:0000313" key="2">
    <source>
        <dbReference type="EMBL" id="MEQ2556701.1"/>
    </source>
</evidence>
<accession>A0ABV1HAI4</accession>
<name>A0ABV1HAI4_9FIRM</name>
<evidence type="ECO:0000259" key="1">
    <source>
        <dbReference type="Pfam" id="PF13619"/>
    </source>
</evidence>
<dbReference type="Pfam" id="PF13619">
    <property type="entry name" value="KTSC"/>
    <property type="match status" value="1"/>
</dbReference>
<gene>
    <name evidence="2" type="ORF">WMO43_02235</name>
</gene>
<keyword evidence="3" id="KW-1185">Reference proteome</keyword>
<evidence type="ECO:0000313" key="3">
    <source>
        <dbReference type="Proteomes" id="UP001454489"/>
    </source>
</evidence>
<dbReference type="RefSeq" id="WP_353529713.1">
    <property type="nucleotide sequence ID" value="NZ_JBBMEX010000002.1"/>
</dbReference>